<evidence type="ECO:0000313" key="2">
    <source>
        <dbReference type="Proteomes" id="UP001218188"/>
    </source>
</evidence>
<comment type="caution">
    <text evidence="1">The sequence shown here is derived from an EMBL/GenBank/DDBJ whole genome shotgun (WGS) entry which is preliminary data.</text>
</comment>
<dbReference type="Proteomes" id="UP001218188">
    <property type="component" value="Unassembled WGS sequence"/>
</dbReference>
<gene>
    <name evidence="1" type="ORF">C8F04DRAFT_1303728</name>
</gene>
<accession>A0AAD6T7W2</accession>
<proteinExistence type="predicted"/>
<dbReference type="AlphaFoldDB" id="A0AAD6T7W2"/>
<dbReference type="PANTHER" id="PTHR46579:SF1">
    <property type="entry name" value="F5_8 TYPE C DOMAIN-CONTAINING PROTEIN"/>
    <property type="match status" value="1"/>
</dbReference>
<organism evidence="1 2">
    <name type="scientific">Mycena alexandri</name>
    <dbReference type="NCBI Taxonomy" id="1745969"/>
    <lineage>
        <taxon>Eukaryota</taxon>
        <taxon>Fungi</taxon>
        <taxon>Dikarya</taxon>
        <taxon>Basidiomycota</taxon>
        <taxon>Agaricomycotina</taxon>
        <taxon>Agaricomycetes</taxon>
        <taxon>Agaricomycetidae</taxon>
        <taxon>Agaricales</taxon>
        <taxon>Marasmiineae</taxon>
        <taxon>Mycenaceae</taxon>
        <taxon>Mycena</taxon>
    </lineage>
</organism>
<evidence type="ECO:0000313" key="1">
    <source>
        <dbReference type="EMBL" id="KAJ7041114.1"/>
    </source>
</evidence>
<sequence>MRYQENVRDVIQSPNKTQYEKRRLDTGISKPTIFSGFPEKHILGVPGCFPLDIMHLPALNIPDLFIPLWRGTFECDKSDSKALWDWAALRTPAVWKSHGKMVADATPYIPGSFDRPPRNPAEKISSGYKAWEYLLYFYGLGPALLYGILPDKYWRNYCQFVRANRILMQEKITPSELRESNHLLTTFSDDFETHYCQRRVDRLHFVRPSIHTPSHMPGETARVGPGIISSQWTLERTIGNLGEEIKQHSNAFANLTERALRRCQVNALKVMIPDLEPPENPLPRGSCDLGGDYVLLTAMDNIARPVSTLEAVAFRRYLASLGQNKDADWVPHVTRWSRVRLPNGQVARSRWKEINKPLEKLRMARNIKVLCNGKIRFAEVHFYLIFLVDGVPTPLAVVSFYGEHHQQLYDASSKTYVTMQHLGEAGISVIDIKTIRSVVMLAPDQQYAKMHHDGTEVNRYYLMEKPGLKLMEMGLGEEQLTQES</sequence>
<keyword evidence="2" id="KW-1185">Reference proteome</keyword>
<protein>
    <submittedName>
        <fullName evidence="1">Uncharacterized protein</fullName>
    </submittedName>
</protein>
<dbReference type="EMBL" id="JARJCM010000018">
    <property type="protein sequence ID" value="KAJ7041114.1"/>
    <property type="molecule type" value="Genomic_DNA"/>
</dbReference>
<reference evidence="1" key="1">
    <citation type="submission" date="2023-03" db="EMBL/GenBank/DDBJ databases">
        <title>Massive genome expansion in bonnet fungi (Mycena s.s.) driven by repeated elements and novel gene families across ecological guilds.</title>
        <authorList>
            <consortium name="Lawrence Berkeley National Laboratory"/>
            <person name="Harder C.B."/>
            <person name="Miyauchi S."/>
            <person name="Viragh M."/>
            <person name="Kuo A."/>
            <person name="Thoen E."/>
            <person name="Andreopoulos B."/>
            <person name="Lu D."/>
            <person name="Skrede I."/>
            <person name="Drula E."/>
            <person name="Henrissat B."/>
            <person name="Morin E."/>
            <person name="Kohler A."/>
            <person name="Barry K."/>
            <person name="LaButti K."/>
            <person name="Morin E."/>
            <person name="Salamov A."/>
            <person name="Lipzen A."/>
            <person name="Mereny Z."/>
            <person name="Hegedus B."/>
            <person name="Baldrian P."/>
            <person name="Stursova M."/>
            <person name="Weitz H."/>
            <person name="Taylor A."/>
            <person name="Grigoriev I.V."/>
            <person name="Nagy L.G."/>
            <person name="Martin F."/>
            <person name="Kauserud H."/>
        </authorList>
    </citation>
    <scope>NUCLEOTIDE SEQUENCE</scope>
    <source>
        <strain evidence="1">CBHHK200</strain>
    </source>
</reference>
<dbReference type="PANTHER" id="PTHR46579">
    <property type="entry name" value="F5/8 TYPE C DOMAIN-CONTAINING PROTEIN-RELATED"/>
    <property type="match status" value="1"/>
</dbReference>
<name>A0AAD6T7W2_9AGAR</name>